<dbReference type="GO" id="GO:0010945">
    <property type="term" value="F:coenzyme A diphosphatase activity"/>
    <property type="evidence" value="ECO:0007669"/>
    <property type="project" value="InterPro"/>
</dbReference>
<dbReference type="InterPro" id="IPR015797">
    <property type="entry name" value="NUDIX_hydrolase-like_dom_sf"/>
</dbReference>
<dbReference type="EMBL" id="CP003360">
    <property type="protein sequence ID" value="AFM24336.1"/>
    <property type="molecule type" value="Genomic_DNA"/>
</dbReference>
<evidence type="ECO:0000256" key="4">
    <source>
        <dbReference type="ARBA" id="ARBA00022801"/>
    </source>
</evidence>
<keyword evidence="3" id="KW-0479">Metal-binding</keyword>
<evidence type="ECO:0000313" key="8">
    <source>
        <dbReference type="EMBL" id="AFM24336.1"/>
    </source>
</evidence>
<dbReference type="GO" id="GO:0046872">
    <property type="term" value="F:metal ion binding"/>
    <property type="evidence" value="ECO:0007669"/>
    <property type="project" value="UniProtKB-KW"/>
</dbReference>
<evidence type="ECO:0000259" key="7">
    <source>
        <dbReference type="PROSITE" id="PS51462"/>
    </source>
</evidence>
<accession>I4C445</accession>
<evidence type="ECO:0000313" key="9">
    <source>
        <dbReference type="Proteomes" id="UP000006055"/>
    </source>
</evidence>
<sequence>MIRKNRPIWKLPDFEDRLEKILSTRQKLVLPPDNNITAAVLVPLFCKNGSRHVLLTKRSDFVEHHRGEISFPGGKLDACDITILDCALRETAEEIGVDPAHVRILGELDDFYTVATGFRVIPFVGLIPYPYEFRTSVREISGLLDVPLDVFFDPAKRSEEIWMIRDEPVEVVSYLWEGHNIWGATARILKHFTEITEEWQGVQDESND</sequence>
<organism evidence="8 9">
    <name type="scientific">Desulfomonile tiedjei (strain ATCC 49306 / DSM 6799 / DCB-1)</name>
    <dbReference type="NCBI Taxonomy" id="706587"/>
    <lineage>
        <taxon>Bacteria</taxon>
        <taxon>Pseudomonadati</taxon>
        <taxon>Thermodesulfobacteriota</taxon>
        <taxon>Desulfomonilia</taxon>
        <taxon>Desulfomonilales</taxon>
        <taxon>Desulfomonilaceae</taxon>
        <taxon>Desulfomonile</taxon>
    </lineage>
</organism>
<dbReference type="PANTHER" id="PTHR12992:SF11">
    <property type="entry name" value="MITOCHONDRIAL COENZYME A DIPHOSPHATASE NUDT8"/>
    <property type="match status" value="1"/>
</dbReference>
<name>I4C445_DESTA</name>
<evidence type="ECO:0000256" key="5">
    <source>
        <dbReference type="ARBA" id="ARBA00022842"/>
    </source>
</evidence>
<evidence type="ECO:0000256" key="1">
    <source>
        <dbReference type="ARBA" id="ARBA00001936"/>
    </source>
</evidence>
<dbReference type="STRING" id="706587.Desti_1625"/>
<dbReference type="PATRIC" id="fig|706587.4.peg.1858"/>
<dbReference type="PANTHER" id="PTHR12992">
    <property type="entry name" value="NUDIX HYDROLASE"/>
    <property type="match status" value="1"/>
</dbReference>
<dbReference type="OrthoDB" id="9802805at2"/>
<dbReference type="PROSITE" id="PS51462">
    <property type="entry name" value="NUDIX"/>
    <property type="match status" value="1"/>
</dbReference>
<dbReference type="RefSeq" id="WP_014809484.1">
    <property type="nucleotide sequence ID" value="NC_018025.1"/>
</dbReference>
<evidence type="ECO:0000256" key="6">
    <source>
        <dbReference type="ARBA" id="ARBA00023211"/>
    </source>
</evidence>
<dbReference type="InterPro" id="IPR000086">
    <property type="entry name" value="NUDIX_hydrolase_dom"/>
</dbReference>
<keyword evidence="9" id="KW-1185">Reference proteome</keyword>
<evidence type="ECO:0000256" key="2">
    <source>
        <dbReference type="ARBA" id="ARBA00001946"/>
    </source>
</evidence>
<protein>
    <submittedName>
        <fullName evidence="8">ADP-ribose pyrophosphatase</fullName>
    </submittedName>
</protein>
<dbReference type="Gene3D" id="3.90.79.10">
    <property type="entry name" value="Nucleoside Triphosphate Pyrophosphohydrolase"/>
    <property type="match status" value="1"/>
</dbReference>
<dbReference type="AlphaFoldDB" id="I4C445"/>
<dbReference type="HOGENOM" id="CLU_040940_5_2_7"/>
<dbReference type="Pfam" id="PF00293">
    <property type="entry name" value="NUDIX"/>
    <property type="match status" value="1"/>
</dbReference>
<keyword evidence="4" id="KW-0378">Hydrolase</keyword>
<keyword evidence="6" id="KW-0464">Manganese</keyword>
<keyword evidence="5" id="KW-0460">Magnesium</keyword>
<dbReference type="CDD" id="cd03426">
    <property type="entry name" value="NUDIX_CoAse_Nudt7"/>
    <property type="match status" value="1"/>
</dbReference>
<reference evidence="9" key="1">
    <citation type="submission" date="2012-06" db="EMBL/GenBank/DDBJ databases">
        <title>Complete sequence of chromosome of Desulfomonile tiedjei DSM 6799.</title>
        <authorList>
            <person name="Lucas S."/>
            <person name="Copeland A."/>
            <person name="Lapidus A."/>
            <person name="Glavina del Rio T."/>
            <person name="Dalin E."/>
            <person name="Tice H."/>
            <person name="Bruce D."/>
            <person name="Goodwin L."/>
            <person name="Pitluck S."/>
            <person name="Peters L."/>
            <person name="Ovchinnikova G."/>
            <person name="Zeytun A."/>
            <person name="Lu M."/>
            <person name="Kyrpides N."/>
            <person name="Mavromatis K."/>
            <person name="Ivanova N."/>
            <person name="Brettin T."/>
            <person name="Detter J.C."/>
            <person name="Han C."/>
            <person name="Larimer F."/>
            <person name="Land M."/>
            <person name="Hauser L."/>
            <person name="Markowitz V."/>
            <person name="Cheng J.-F."/>
            <person name="Hugenholtz P."/>
            <person name="Woyke T."/>
            <person name="Wu D."/>
            <person name="Spring S."/>
            <person name="Schroeder M."/>
            <person name="Brambilla E."/>
            <person name="Klenk H.-P."/>
            <person name="Eisen J.A."/>
        </authorList>
    </citation>
    <scope>NUCLEOTIDE SEQUENCE [LARGE SCALE GENOMIC DNA]</scope>
    <source>
        <strain evidence="9">ATCC 49306 / DSM 6799 / DCB-1</strain>
    </source>
</reference>
<dbReference type="InterPro" id="IPR045121">
    <property type="entry name" value="CoAse"/>
</dbReference>
<dbReference type="eggNOG" id="COG0494">
    <property type="taxonomic scope" value="Bacteria"/>
</dbReference>
<dbReference type="SUPFAM" id="SSF55811">
    <property type="entry name" value="Nudix"/>
    <property type="match status" value="1"/>
</dbReference>
<comment type="cofactor">
    <cofactor evidence="2">
        <name>Mg(2+)</name>
        <dbReference type="ChEBI" id="CHEBI:18420"/>
    </cofactor>
</comment>
<dbReference type="Proteomes" id="UP000006055">
    <property type="component" value="Chromosome"/>
</dbReference>
<evidence type="ECO:0000256" key="3">
    <source>
        <dbReference type="ARBA" id="ARBA00022723"/>
    </source>
</evidence>
<dbReference type="KEGG" id="dti:Desti_1625"/>
<comment type="cofactor">
    <cofactor evidence="1">
        <name>Mn(2+)</name>
        <dbReference type="ChEBI" id="CHEBI:29035"/>
    </cofactor>
</comment>
<gene>
    <name evidence="8" type="ordered locus">Desti_1625</name>
</gene>
<proteinExistence type="predicted"/>
<feature type="domain" description="Nudix hydrolase" evidence="7">
    <location>
        <begin position="35"/>
        <end position="169"/>
    </location>
</feature>